<accession>A0ABN1MEL5</accession>
<dbReference type="Pfam" id="PF00571">
    <property type="entry name" value="CBS"/>
    <property type="match status" value="2"/>
</dbReference>
<gene>
    <name evidence="4" type="ORF">GCM10009117_07000</name>
</gene>
<dbReference type="CDD" id="cd04629">
    <property type="entry name" value="CBS_pair_bac"/>
    <property type="match status" value="1"/>
</dbReference>
<name>A0ABN1MEL5_9FLAO</name>
<sequence>MGIKSFQGKRAETKIDTSAPIKVSDYMTKKLITFHPDQPVIEVMDALIKHKITGGPVVSEDGELVGIISDADCMKQISESRYFNMPVSSETVSKYMSTNLDTMDINETVFDAATKFHQTSHRRFPVLENGKLCGMISRKDILIAGLKLQGQRWGN</sequence>
<proteinExistence type="predicted"/>
<dbReference type="EMBL" id="BAAAFG010000002">
    <property type="protein sequence ID" value="GAA0871554.1"/>
    <property type="molecule type" value="Genomic_DNA"/>
</dbReference>
<dbReference type="Gene3D" id="3.10.580.10">
    <property type="entry name" value="CBS-domain"/>
    <property type="match status" value="1"/>
</dbReference>
<dbReference type="InterPro" id="IPR051257">
    <property type="entry name" value="Diverse_CBS-Domain"/>
</dbReference>
<comment type="caution">
    <text evidence="4">The sequence shown here is derived from an EMBL/GenBank/DDBJ whole genome shotgun (WGS) entry which is preliminary data.</text>
</comment>
<evidence type="ECO:0000256" key="2">
    <source>
        <dbReference type="PROSITE-ProRule" id="PRU00703"/>
    </source>
</evidence>
<dbReference type="SMART" id="SM00116">
    <property type="entry name" value="CBS"/>
    <property type="match status" value="2"/>
</dbReference>
<dbReference type="InterPro" id="IPR044729">
    <property type="entry name" value="CBS_bac"/>
</dbReference>
<keyword evidence="1 2" id="KW-0129">CBS domain</keyword>
<feature type="domain" description="CBS" evidence="3">
    <location>
        <begin position="27"/>
        <end position="83"/>
    </location>
</feature>
<dbReference type="InterPro" id="IPR000644">
    <property type="entry name" value="CBS_dom"/>
</dbReference>
<evidence type="ECO:0000313" key="5">
    <source>
        <dbReference type="Proteomes" id="UP001500507"/>
    </source>
</evidence>
<protein>
    <submittedName>
        <fullName evidence="4">CBS domain-containing protein</fullName>
    </submittedName>
</protein>
<reference evidence="4 5" key="1">
    <citation type="journal article" date="2019" name="Int. J. Syst. Evol. Microbiol.">
        <title>The Global Catalogue of Microorganisms (GCM) 10K type strain sequencing project: providing services to taxonomists for standard genome sequencing and annotation.</title>
        <authorList>
            <consortium name="The Broad Institute Genomics Platform"/>
            <consortium name="The Broad Institute Genome Sequencing Center for Infectious Disease"/>
            <person name="Wu L."/>
            <person name="Ma J."/>
        </authorList>
    </citation>
    <scope>NUCLEOTIDE SEQUENCE [LARGE SCALE GENOMIC DNA]</scope>
    <source>
        <strain evidence="4 5">JCM 16082</strain>
    </source>
</reference>
<dbReference type="PANTHER" id="PTHR43080:SF2">
    <property type="entry name" value="CBS DOMAIN-CONTAINING PROTEIN"/>
    <property type="match status" value="1"/>
</dbReference>
<dbReference type="SUPFAM" id="SSF54631">
    <property type="entry name" value="CBS-domain pair"/>
    <property type="match status" value="1"/>
</dbReference>
<evidence type="ECO:0000313" key="4">
    <source>
        <dbReference type="EMBL" id="GAA0871554.1"/>
    </source>
</evidence>
<keyword evidence="5" id="KW-1185">Reference proteome</keyword>
<dbReference type="PANTHER" id="PTHR43080">
    <property type="entry name" value="CBS DOMAIN-CONTAINING PROTEIN CBSX3, MITOCHONDRIAL"/>
    <property type="match status" value="1"/>
</dbReference>
<evidence type="ECO:0000256" key="1">
    <source>
        <dbReference type="ARBA" id="ARBA00023122"/>
    </source>
</evidence>
<dbReference type="Proteomes" id="UP001500507">
    <property type="component" value="Unassembled WGS sequence"/>
</dbReference>
<evidence type="ECO:0000259" key="3">
    <source>
        <dbReference type="PROSITE" id="PS51371"/>
    </source>
</evidence>
<dbReference type="PROSITE" id="PS51371">
    <property type="entry name" value="CBS"/>
    <property type="match status" value="2"/>
</dbReference>
<dbReference type="InterPro" id="IPR046342">
    <property type="entry name" value="CBS_dom_sf"/>
</dbReference>
<feature type="domain" description="CBS" evidence="3">
    <location>
        <begin position="96"/>
        <end position="152"/>
    </location>
</feature>
<organism evidence="4 5">
    <name type="scientific">Gangjinia marincola</name>
    <dbReference type="NCBI Taxonomy" id="578463"/>
    <lineage>
        <taxon>Bacteria</taxon>
        <taxon>Pseudomonadati</taxon>
        <taxon>Bacteroidota</taxon>
        <taxon>Flavobacteriia</taxon>
        <taxon>Flavobacteriales</taxon>
        <taxon>Flavobacteriaceae</taxon>
        <taxon>Gangjinia</taxon>
    </lineage>
</organism>